<organism evidence="2 3">
    <name type="scientific">Patella caerulea</name>
    <name type="common">Rayed Mediterranean limpet</name>
    <dbReference type="NCBI Taxonomy" id="87958"/>
    <lineage>
        <taxon>Eukaryota</taxon>
        <taxon>Metazoa</taxon>
        <taxon>Spiralia</taxon>
        <taxon>Lophotrochozoa</taxon>
        <taxon>Mollusca</taxon>
        <taxon>Gastropoda</taxon>
        <taxon>Patellogastropoda</taxon>
        <taxon>Patelloidea</taxon>
        <taxon>Patellidae</taxon>
        <taxon>Patella</taxon>
    </lineage>
</organism>
<dbReference type="Proteomes" id="UP001347796">
    <property type="component" value="Unassembled WGS sequence"/>
</dbReference>
<protein>
    <submittedName>
        <fullName evidence="2">Uncharacterized protein</fullName>
    </submittedName>
</protein>
<feature type="compositionally biased region" description="Basic residues" evidence="1">
    <location>
        <begin position="178"/>
        <end position="187"/>
    </location>
</feature>
<gene>
    <name evidence="2" type="ORF">SNE40_011209</name>
</gene>
<feature type="compositionally biased region" description="Polar residues" evidence="1">
    <location>
        <begin position="159"/>
        <end position="177"/>
    </location>
</feature>
<reference evidence="2 3" key="1">
    <citation type="submission" date="2024-01" db="EMBL/GenBank/DDBJ databases">
        <title>The genome of the rayed Mediterranean limpet Patella caerulea (Linnaeus, 1758).</title>
        <authorList>
            <person name="Anh-Thu Weber A."/>
            <person name="Halstead-Nussloch G."/>
        </authorList>
    </citation>
    <scope>NUCLEOTIDE SEQUENCE [LARGE SCALE GENOMIC DNA]</scope>
    <source>
        <strain evidence="2">AATW-2023a</strain>
        <tissue evidence="2">Whole specimen</tissue>
    </source>
</reference>
<evidence type="ECO:0000256" key="1">
    <source>
        <dbReference type="SAM" id="MobiDB-lite"/>
    </source>
</evidence>
<dbReference type="EMBL" id="JAZGQO010000008">
    <property type="protein sequence ID" value="KAK6178683.1"/>
    <property type="molecule type" value="Genomic_DNA"/>
</dbReference>
<dbReference type="AlphaFoldDB" id="A0AAN8JMC2"/>
<keyword evidence="3" id="KW-1185">Reference proteome</keyword>
<proteinExistence type="predicted"/>
<name>A0AAN8JMC2_PATCE</name>
<accession>A0AAN8JMC2</accession>
<feature type="region of interest" description="Disordered" evidence="1">
    <location>
        <begin position="22"/>
        <end position="43"/>
    </location>
</feature>
<feature type="compositionally biased region" description="Polar residues" evidence="1">
    <location>
        <begin position="106"/>
        <end position="118"/>
    </location>
</feature>
<sequence length="193" mass="22054">MNRKLKTKIPAVKDLVSDRIVRRRDQQMKEKGKMYADKSRTAKASDIKVGDKVLLKQEKSNKLSTNFNPRPYTVIQIDGNSITIQNENETLRRNSSLMKKYYSNDPRYSNNNQCSSKPNGKAGSDRRNNSKPSAGYDNGSRGAKYSSANKNNSDRICASNPSSVNMYPNTTTQMNGTRTKRTRYKPVKFRDYY</sequence>
<feature type="region of interest" description="Disordered" evidence="1">
    <location>
        <begin position="101"/>
        <end position="193"/>
    </location>
</feature>
<evidence type="ECO:0000313" key="3">
    <source>
        <dbReference type="Proteomes" id="UP001347796"/>
    </source>
</evidence>
<comment type="caution">
    <text evidence="2">The sequence shown here is derived from an EMBL/GenBank/DDBJ whole genome shotgun (WGS) entry which is preliminary data.</text>
</comment>
<evidence type="ECO:0000313" key="2">
    <source>
        <dbReference type="EMBL" id="KAK6178683.1"/>
    </source>
</evidence>